<dbReference type="OrthoDB" id="4363568at2759"/>
<organism evidence="1 2">
    <name type="scientific">Aspergillus rambellii</name>
    <dbReference type="NCBI Taxonomy" id="308745"/>
    <lineage>
        <taxon>Eukaryota</taxon>
        <taxon>Fungi</taxon>
        <taxon>Dikarya</taxon>
        <taxon>Ascomycota</taxon>
        <taxon>Pezizomycotina</taxon>
        <taxon>Eurotiomycetes</taxon>
        <taxon>Eurotiomycetidae</taxon>
        <taxon>Eurotiales</taxon>
        <taxon>Aspergillaceae</taxon>
        <taxon>Aspergillus</taxon>
        <taxon>Aspergillus subgen. Nidulantes</taxon>
    </lineage>
</organism>
<dbReference type="AlphaFoldDB" id="A0A0F8XC98"/>
<dbReference type="Pfam" id="PF13668">
    <property type="entry name" value="Ferritin_2"/>
    <property type="match status" value="1"/>
</dbReference>
<protein>
    <submittedName>
        <fullName evidence="1">Uncharacterized protein</fullName>
    </submittedName>
</protein>
<dbReference type="EMBL" id="JZBS01000134">
    <property type="protein sequence ID" value="KKK27135.1"/>
    <property type="molecule type" value="Genomic_DNA"/>
</dbReference>
<sequence>MDGKAAYIPQSVLWTVEPMGIPIDFRNAIFLAFFAHGALEQTSNWCFHEDVVMQRMDINFRTLFSGLLLAGAAVAQNSSCSPTSSDADVVKYAWAVQSLLERFYSSQPLNTTFLSDATNSSHAEYYANLQGIQRQNRLGVRAIQLLSGKVPDFSPPSCTFTTPNSTSGEDFVRNALDLESSASAAFIGATGYTQSPEVSFILSRLAAQHAADAAWLAGEQTGVVFPTNTTSLIPAYNPSYVLSNGTETGKLGQYLGGCVTPPTSPCGQFFIGSLIGSLGNATAASAGITGSASVSPTAMAARKLFG</sequence>
<evidence type="ECO:0000313" key="1">
    <source>
        <dbReference type="EMBL" id="KKK27135.1"/>
    </source>
</evidence>
<keyword evidence="2" id="KW-1185">Reference proteome</keyword>
<comment type="caution">
    <text evidence="1">The sequence shown here is derived from an EMBL/GenBank/DDBJ whole genome shotgun (WGS) entry which is preliminary data.</text>
</comment>
<gene>
    <name evidence="1" type="ORF">ARAM_001307</name>
</gene>
<evidence type="ECO:0000313" key="2">
    <source>
        <dbReference type="Proteomes" id="UP000034291"/>
    </source>
</evidence>
<accession>A0A0F8XC98</accession>
<proteinExistence type="predicted"/>
<name>A0A0F8XC98_9EURO</name>
<dbReference type="Proteomes" id="UP000034291">
    <property type="component" value="Unassembled WGS sequence"/>
</dbReference>
<reference evidence="1 2" key="1">
    <citation type="submission" date="2015-02" db="EMBL/GenBank/DDBJ databases">
        <title>Draft Genome Sequences of Two Closely-Related Aflatoxigenic Aspergillus Species Obtained from the Cote d'Ivoire.</title>
        <authorList>
            <person name="Moore G.G."/>
            <person name="Beltz S.B."/>
            <person name="Mack B.M."/>
        </authorList>
    </citation>
    <scope>NUCLEOTIDE SEQUENCE [LARGE SCALE GENOMIC DNA]</scope>
    <source>
        <strain evidence="1 2">SRRC1468</strain>
    </source>
</reference>